<dbReference type="OrthoDB" id="182039at2"/>
<evidence type="ECO:0000256" key="1">
    <source>
        <dbReference type="ARBA" id="ARBA00009199"/>
    </source>
</evidence>
<dbReference type="InterPro" id="IPR000120">
    <property type="entry name" value="Amidase"/>
</dbReference>
<sequence length="503" mass="53070">MEDYQVHDAVSLAALVRQGEVTPDELLTEARRRRDEVNPRLNAVVMDLDPPVASEGIDGPFSGVPFLLKDLGQYVEGQACSDGSRSLVGLPRAETATAVQRWLDSGLVIFGRTNTPEFGAKGVTEPAVYGAARNPWNTDHSPGGSSGGAAAAVAAGIVPCAAASDGGGSIRIPASACGLFGLKASRGLVPSGPAVSEALGGIATSGVISRTVRDSAAMLDVLVGPSAESPYLAAVPRTAYADEVGQDPGRLRVGMCTSSSINADPHPEAIAAVRSTADLLTELGHEVVELEQAPFDDAELARDFLTIWFAYAAYEVDLAKRASGADDSQFEPDTLTMAALGRATKPMELIQALENRQVHIRRLAAFHETHDLLLTPTTATPPPRIGAFDLPPRLQAMQARLIKVKGAGLLRFTSLIDQIIGANHSWVPYTQLANMTGRPAMSVPLHWTPDGLPIGSQFVGSLGSEGVLLRLASQLEAARPWAQRRPQLRPLRDAPGDAGTVER</sequence>
<dbReference type="InterPro" id="IPR036928">
    <property type="entry name" value="AS_sf"/>
</dbReference>
<evidence type="ECO:0000313" key="3">
    <source>
        <dbReference type="EMBL" id="QDO87032.1"/>
    </source>
</evidence>
<comment type="similarity">
    <text evidence="1">Belongs to the amidase family.</text>
</comment>
<evidence type="ECO:0000313" key="4">
    <source>
        <dbReference type="Proteomes" id="UP000315395"/>
    </source>
</evidence>
<dbReference type="Proteomes" id="UP000315395">
    <property type="component" value="Chromosome"/>
</dbReference>
<dbReference type="EMBL" id="CP041616">
    <property type="protein sequence ID" value="QDO87032.1"/>
    <property type="molecule type" value="Genomic_DNA"/>
</dbReference>
<keyword evidence="4" id="KW-1185">Reference proteome</keyword>
<dbReference type="Gene3D" id="3.90.1300.10">
    <property type="entry name" value="Amidase signature (AS) domain"/>
    <property type="match status" value="1"/>
</dbReference>
<evidence type="ECO:0000259" key="2">
    <source>
        <dbReference type="Pfam" id="PF01425"/>
    </source>
</evidence>
<dbReference type="InterPro" id="IPR023631">
    <property type="entry name" value="Amidase_dom"/>
</dbReference>
<dbReference type="GO" id="GO:0003824">
    <property type="term" value="F:catalytic activity"/>
    <property type="evidence" value="ECO:0007669"/>
    <property type="project" value="InterPro"/>
</dbReference>
<dbReference type="InterPro" id="IPR020556">
    <property type="entry name" value="Amidase_CS"/>
</dbReference>
<feature type="domain" description="Amidase" evidence="2">
    <location>
        <begin position="51"/>
        <end position="469"/>
    </location>
</feature>
<protein>
    <submittedName>
        <fullName evidence="3">Amidase</fullName>
    </submittedName>
</protein>
<dbReference type="PANTHER" id="PTHR11895">
    <property type="entry name" value="TRANSAMIDASE"/>
    <property type="match status" value="1"/>
</dbReference>
<dbReference type="SUPFAM" id="SSF75304">
    <property type="entry name" value="Amidase signature (AS) enzymes"/>
    <property type="match status" value="1"/>
</dbReference>
<name>A0A516G6C7_9MICO</name>
<reference evidence="3 4" key="1">
    <citation type="submission" date="2019-07" db="EMBL/GenBank/DDBJ databases">
        <title>complete genome sequencing of Ornithinimicrobium sp. H23M54.</title>
        <authorList>
            <person name="Bae J.-W."/>
            <person name="Lee S.-Y."/>
        </authorList>
    </citation>
    <scope>NUCLEOTIDE SEQUENCE [LARGE SCALE GENOMIC DNA]</scope>
    <source>
        <strain evidence="3 4">H23M54</strain>
    </source>
</reference>
<organism evidence="3 4">
    <name type="scientific">Ornithinimicrobium ciconiae</name>
    <dbReference type="NCBI Taxonomy" id="2594265"/>
    <lineage>
        <taxon>Bacteria</taxon>
        <taxon>Bacillati</taxon>
        <taxon>Actinomycetota</taxon>
        <taxon>Actinomycetes</taxon>
        <taxon>Micrococcales</taxon>
        <taxon>Ornithinimicrobiaceae</taxon>
        <taxon>Ornithinimicrobium</taxon>
    </lineage>
</organism>
<dbReference type="AlphaFoldDB" id="A0A516G6C7"/>
<accession>A0A516G6C7</accession>
<gene>
    <name evidence="3" type="ORF">FNH13_00775</name>
</gene>
<dbReference type="PROSITE" id="PS00571">
    <property type="entry name" value="AMIDASES"/>
    <property type="match status" value="1"/>
</dbReference>
<dbReference type="PANTHER" id="PTHR11895:SF7">
    <property type="entry name" value="GLUTAMYL-TRNA(GLN) AMIDOTRANSFERASE SUBUNIT A, MITOCHONDRIAL"/>
    <property type="match status" value="1"/>
</dbReference>
<proteinExistence type="inferred from homology"/>
<dbReference type="KEGG" id="orz:FNH13_00775"/>
<dbReference type="RefSeq" id="WP_143781695.1">
    <property type="nucleotide sequence ID" value="NZ_CP041616.1"/>
</dbReference>
<dbReference type="Pfam" id="PF01425">
    <property type="entry name" value="Amidase"/>
    <property type="match status" value="1"/>
</dbReference>